<keyword evidence="1" id="KW-0560">Oxidoreductase</keyword>
<name>A0ABY6HMZ2_9ARCH</name>
<dbReference type="PRINTS" id="PR00080">
    <property type="entry name" value="SDRFAMILY"/>
</dbReference>
<evidence type="ECO:0008006" key="5">
    <source>
        <dbReference type="Google" id="ProtNLM"/>
    </source>
</evidence>
<protein>
    <recommendedName>
        <fullName evidence="5">SDR family oxidoreductase</fullName>
    </recommendedName>
</protein>
<evidence type="ECO:0000313" key="4">
    <source>
        <dbReference type="Proteomes" id="UP001208689"/>
    </source>
</evidence>
<dbReference type="Gene3D" id="3.40.50.720">
    <property type="entry name" value="NAD(P)-binding Rossmann-like Domain"/>
    <property type="match status" value="1"/>
</dbReference>
<dbReference type="Proteomes" id="UP001208689">
    <property type="component" value="Chromosome"/>
</dbReference>
<proteinExistence type="inferred from homology"/>
<reference evidence="3" key="1">
    <citation type="submission" date="2022-09" db="EMBL/GenBank/DDBJ databases">
        <title>Actin cytoskeleton and complex cell architecture in an #Asgard archaeon.</title>
        <authorList>
            <person name="Ponce Toledo R.I."/>
            <person name="Schleper C."/>
            <person name="Rodrigues Oliveira T."/>
            <person name="Wollweber F."/>
            <person name="Xu J."/>
            <person name="Rittmann S."/>
            <person name="Klingl A."/>
            <person name="Pilhofer M."/>
        </authorList>
    </citation>
    <scope>NUCLEOTIDE SEQUENCE</scope>
    <source>
        <strain evidence="3">B-35</strain>
    </source>
</reference>
<evidence type="ECO:0000256" key="1">
    <source>
        <dbReference type="ARBA" id="ARBA00023002"/>
    </source>
</evidence>
<dbReference type="PRINTS" id="PR00081">
    <property type="entry name" value="GDHRDH"/>
</dbReference>
<evidence type="ECO:0000313" key="3">
    <source>
        <dbReference type="EMBL" id="UYP43859.1"/>
    </source>
</evidence>
<sequence length="296" mass="33229">MQSFIPVFMEEKICMITGANSGIGKEMAIQLAKRGHHVVMICRNEDRGKKALEEIKNRSGNSKIDLLIADLGNLRTIKPMVDQFLAKYPRLDVLINNAGVFKQKRTTSVDGFEMIFAVAHLGHFYLTILLLESLKKSAPARIINVSSDIHRFFTVHFEDLMFEKKYASQKAYGSAKFANVLFTKDLAKKLAGTGITVNAFHPGHVKTNMTTSNDSRFVRFFTALSGPLYTPVNKAAQTGVYLATSPEVSNISGEYFKKCAIAKSHKMTQDEEYQSKLWNISRDMLNKCGFEIKPDI</sequence>
<accession>A0ABY6HMZ2</accession>
<evidence type="ECO:0000256" key="2">
    <source>
        <dbReference type="RuleBase" id="RU000363"/>
    </source>
</evidence>
<dbReference type="SUPFAM" id="SSF51735">
    <property type="entry name" value="NAD(P)-binding Rossmann-fold domains"/>
    <property type="match status" value="1"/>
</dbReference>
<dbReference type="PANTHER" id="PTHR43157">
    <property type="entry name" value="PHOSPHATIDYLINOSITOL-GLYCAN BIOSYNTHESIS CLASS F PROTEIN-RELATED"/>
    <property type="match status" value="1"/>
</dbReference>
<organism evidence="3 4">
    <name type="scientific">Candidatus Lokiarchaeum ossiferum</name>
    <dbReference type="NCBI Taxonomy" id="2951803"/>
    <lineage>
        <taxon>Archaea</taxon>
        <taxon>Promethearchaeati</taxon>
        <taxon>Promethearchaeota</taxon>
        <taxon>Promethearchaeia</taxon>
        <taxon>Promethearchaeales</taxon>
        <taxon>Promethearchaeaceae</taxon>
        <taxon>Candidatus Lokiarchaeum</taxon>
    </lineage>
</organism>
<dbReference type="PANTHER" id="PTHR43157:SF31">
    <property type="entry name" value="PHOSPHATIDYLINOSITOL-GLYCAN BIOSYNTHESIS CLASS F PROTEIN"/>
    <property type="match status" value="1"/>
</dbReference>
<comment type="similarity">
    <text evidence="2">Belongs to the short-chain dehydrogenases/reductases (SDR) family.</text>
</comment>
<dbReference type="InterPro" id="IPR036291">
    <property type="entry name" value="NAD(P)-bd_dom_sf"/>
</dbReference>
<dbReference type="EMBL" id="CP104013">
    <property type="protein sequence ID" value="UYP43859.1"/>
    <property type="molecule type" value="Genomic_DNA"/>
</dbReference>
<gene>
    <name evidence="3" type="ORF">NEF87_000144</name>
</gene>
<dbReference type="InterPro" id="IPR002347">
    <property type="entry name" value="SDR_fam"/>
</dbReference>
<keyword evidence="4" id="KW-1185">Reference proteome</keyword>
<dbReference type="Pfam" id="PF00106">
    <property type="entry name" value="adh_short"/>
    <property type="match status" value="1"/>
</dbReference>
<dbReference type="CDD" id="cd05327">
    <property type="entry name" value="retinol-DH_like_SDR_c_like"/>
    <property type="match status" value="1"/>
</dbReference>